<sequence length="188" mass="20172">MDFLGWSDGLALLPRDYLAEGEPLVAVVQAAGPYSGEALHLLALGTAATMTRLHLGGIAGLRLNPGNVMIGPEGRAFFAPGPRSSEFPSADVRDWADVIVFAATGRPVRDGERPYLGPVPELRVVIEECRRPNALSRPAAIDVVRALLGDPWEDRRATVRELLLEAERWTVPKARPSPSMADGRSGGS</sequence>
<dbReference type="AlphaFoldDB" id="A0A4R4N440"/>
<evidence type="ECO:0000313" key="2">
    <source>
        <dbReference type="Proteomes" id="UP000295157"/>
    </source>
</evidence>
<dbReference type="RefSeq" id="WP_132337646.1">
    <property type="nucleotide sequence ID" value="NZ_SMJZ01000149.1"/>
</dbReference>
<name>A0A4R4N440_9ACTN</name>
<proteinExistence type="predicted"/>
<dbReference type="Gene3D" id="1.10.510.10">
    <property type="entry name" value="Transferase(Phosphotransferase) domain 1"/>
    <property type="match status" value="1"/>
</dbReference>
<keyword evidence="2" id="KW-1185">Reference proteome</keyword>
<accession>A0A4R4N440</accession>
<gene>
    <name evidence="1" type="ORF">E1267_30900</name>
</gene>
<comment type="caution">
    <text evidence="1">The sequence shown here is derived from an EMBL/GenBank/DDBJ whole genome shotgun (WGS) entry which is preliminary data.</text>
</comment>
<evidence type="ECO:0000313" key="1">
    <source>
        <dbReference type="EMBL" id="TDC01800.1"/>
    </source>
</evidence>
<dbReference type="OrthoDB" id="3511769at2"/>
<dbReference type="EMBL" id="SMJZ01000149">
    <property type="protein sequence ID" value="TDC01800.1"/>
    <property type="molecule type" value="Genomic_DNA"/>
</dbReference>
<organism evidence="1 2">
    <name type="scientific">Nonomuraea longispora</name>
    <dbReference type="NCBI Taxonomy" id="1848320"/>
    <lineage>
        <taxon>Bacteria</taxon>
        <taxon>Bacillati</taxon>
        <taxon>Actinomycetota</taxon>
        <taxon>Actinomycetes</taxon>
        <taxon>Streptosporangiales</taxon>
        <taxon>Streptosporangiaceae</taxon>
        <taxon>Nonomuraea</taxon>
    </lineage>
</organism>
<protein>
    <recommendedName>
        <fullName evidence="3">Protein kinase domain-containing protein</fullName>
    </recommendedName>
</protein>
<reference evidence="1 2" key="1">
    <citation type="submission" date="2019-02" db="EMBL/GenBank/DDBJ databases">
        <title>Draft genome sequences of novel Actinobacteria.</title>
        <authorList>
            <person name="Sahin N."/>
            <person name="Ay H."/>
            <person name="Saygin H."/>
        </authorList>
    </citation>
    <scope>NUCLEOTIDE SEQUENCE [LARGE SCALE GENOMIC DNA]</scope>
    <source>
        <strain evidence="1 2">KC201</strain>
    </source>
</reference>
<dbReference type="Proteomes" id="UP000295157">
    <property type="component" value="Unassembled WGS sequence"/>
</dbReference>
<evidence type="ECO:0008006" key="3">
    <source>
        <dbReference type="Google" id="ProtNLM"/>
    </source>
</evidence>